<dbReference type="Proteomes" id="UP000014065">
    <property type="component" value="Unassembled WGS sequence"/>
</dbReference>
<dbReference type="SUPFAM" id="SSF53335">
    <property type="entry name" value="S-adenosyl-L-methionine-dependent methyltransferases"/>
    <property type="match status" value="1"/>
</dbReference>
<dbReference type="Pfam" id="PF04989">
    <property type="entry name" value="RMNT_CmcI"/>
    <property type="match status" value="1"/>
</dbReference>
<dbReference type="PATRIC" id="fig|859192.6.peg.1518"/>
<dbReference type="GO" id="GO:0008168">
    <property type="term" value="F:methyltransferase activity"/>
    <property type="evidence" value="ECO:0007669"/>
    <property type="project" value="UniProtKB-KW"/>
</dbReference>
<accession>S2EKP1</accession>
<dbReference type="GO" id="GO:0008610">
    <property type="term" value="P:lipid biosynthetic process"/>
    <property type="evidence" value="ECO:0007669"/>
    <property type="project" value="InterPro"/>
</dbReference>
<dbReference type="Gene3D" id="3.40.50.150">
    <property type="entry name" value="Vaccinia Virus protein VP39"/>
    <property type="match status" value="1"/>
</dbReference>
<evidence type="ECO:0000256" key="1">
    <source>
        <dbReference type="ARBA" id="ARBA00022603"/>
    </source>
</evidence>
<dbReference type="RefSeq" id="WP_010192836.1">
    <property type="nucleotide sequence ID" value="NZ_AHJG01000197.1"/>
</dbReference>
<dbReference type="PANTHER" id="PTHR40048">
    <property type="entry name" value="RHAMNOSYL O-METHYLTRANSFERASE"/>
    <property type="match status" value="1"/>
</dbReference>
<keyword evidence="2" id="KW-0808">Transferase</keyword>
<dbReference type="EMBL" id="AHJG01000197">
    <property type="protein sequence ID" value="EPA05217.1"/>
    <property type="molecule type" value="Genomic_DNA"/>
</dbReference>
<dbReference type="InterPro" id="IPR007072">
    <property type="entry name" value="RNMT_CmcI"/>
</dbReference>
<keyword evidence="4" id="KW-1185">Reference proteome</keyword>
<dbReference type="GO" id="GO:0005886">
    <property type="term" value="C:plasma membrane"/>
    <property type="evidence" value="ECO:0007669"/>
    <property type="project" value="TreeGrafter"/>
</dbReference>
<organism evidence="3 4">
    <name type="scientific">Candidatus Nitrosarchaeum limnium BG20</name>
    <dbReference type="NCBI Taxonomy" id="859192"/>
    <lineage>
        <taxon>Archaea</taxon>
        <taxon>Nitrososphaerota</taxon>
        <taxon>Nitrososphaeria</taxon>
        <taxon>Nitrosopumilales</taxon>
        <taxon>Nitrosopumilaceae</taxon>
        <taxon>Nitrosarchaeum</taxon>
    </lineage>
</organism>
<comment type="caution">
    <text evidence="3">The sequence shown here is derived from an EMBL/GenBank/DDBJ whole genome shotgun (WGS) entry which is preliminary data.</text>
</comment>
<evidence type="ECO:0000313" key="4">
    <source>
        <dbReference type="Proteomes" id="UP000014065"/>
    </source>
</evidence>
<name>S2EKP1_9ARCH</name>
<proteinExistence type="predicted"/>
<protein>
    <submittedName>
        <fullName evidence="3">Cephalosporin hydroxylase</fullName>
    </submittedName>
</protein>
<dbReference type="GO" id="GO:0032259">
    <property type="term" value="P:methylation"/>
    <property type="evidence" value="ECO:0007669"/>
    <property type="project" value="UniProtKB-KW"/>
</dbReference>
<sequence length="243" mass="28310">MSESKSFENRNKIKIKSMGKDATLKKISREWFLKGYDYEYSYHFKWLGRPIIQYPQDIIALQEIIWDVKPDIIIETGIARGGSLVFSASMLQLIGKGKVIGIDIDIREHNKKEIKKHHLYKRMKMIEGSSVDEKTIKKVFQMVKSTDKVLVILDSNHTHEHVLKELEAYSKLVTKDSYLIVFDTVIEELPEKLFTKKPWSKKYNPKSAVRLFLTKNKRFKADKTITDKLLITAAPEGYLKCIK</sequence>
<dbReference type="PANTHER" id="PTHR40048:SF1">
    <property type="entry name" value="RHAMNOSYL O-METHYLTRANSFERASE"/>
    <property type="match status" value="1"/>
</dbReference>
<dbReference type="AlphaFoldDB" id="S2EKP1"/>
<evidence type="ECO:0000313" key="3">
    <source>
        <dbReference type="EMBL" id="EPA05217.1"/>
    </source>
</evidence>
<reference evidence="3 4" key="1">
    <citation type="journal article" date="2012" name="J. Bacteriol.">
        <title>Genome Sequence of "Candidatus Nitrosoarchaeum limnia" BG20, a Low-Salinity Ammonia-Oxidizing Archaeon from the San Francisco Bay Estuary.</title>
        <authorList>
            <person name="Mosier A.C."/>
            <person name="Allen E.E."/>
            <person name="Kim M."/>
            <person name="Ferriera S."/>
            <person name="Francis C.A."/>
        </authorList>
    </citation>
    <scope>NUCLEOTIDE SEQUENCE [LARGE SCALE GENOMIC DNA]</scope>
    <source>
        <strain evidence="3 4">BG20</strain>
    </source>
</reference>
<dbReference type="InterPro" id="IPR029063">
    <property type="entry name" value="SAM-dependent_MTases_sf"/>
</dbReference>
<keyword evidence="1" id="KW-0489">Methyltransferase</keyword>
<gene>
    <name evidence="3" type="ORF">BG20_I0214</name>
</gene>
<evidence type="ECO:0000256" key="2">
    <source>
        <dbReference type="ARBA" id="ARBA00022679"/>
    </source>
</evidence>
<dbReference type="OrthoDB" id="3320at2157"/>